<evidence type="ECO:0000313" key="2">
    <source>
        <dbReference type="EMBL" id="MDX8033501.1"/>
    </source>
</evidence>
<evidence type="ECO:0000256" key="1">
    <source>
        <dbReference type="SAM" id="Phobius"/>
    </source>
</evidence>
<keyword evidence="3" id="KW-1185">Reference proteome</keyword>
<proteinExistence type="predicted"/>
<evidence type="ECO:0000313" key="3">
    <source>
        <dbReference type="Proteomes" id="UP001285521"/>
    </source>
</evidence>
<keyword evidence="1" id="KW-0472">Membrane</keyword>
<reference evidence="2 3" key="1">
    <citation type="submission" date="2023-11" db="EMBL/GenBank/DDBJ databases">
        <title>Lentzea sokolovensis, sp. nov., Lentzea kristufkii, sp. nov., and Lentzea miocenensis, sp. nov., rare actinobacteria from Sokolov Coal Basin, Miocene lacustrine sediment, Czech Republic.</title>
        <authorList>
            <person name="Lara A."/>
            <person name="Kotroba L."/>
            <person name="Nouioui I."/>
            <person name="Neumann-Schaal M."/>
            <person name="Mast Y."/>
            <person name="Chronakova A."/>
        </authorList>
    </citation>
    <scope>NUCLEOTIDE SEQUENCE [LARGE SCALE GENOMIC DNA]</scope>
    <source>
        <strain evidence="2 3">BCCO 10_0856</strain>
    </source>
</reference>
<feature type="transmembrane region" description="Helical" evidence="1">
    <location>
        <begin position="20"/>
        <end position="45"/>
    </location>
</feature>
<sequence>MKLVLAVPINLRGFVRIAHMATAVVTCLICMYLLFGFIGLLVLAVELLRLGCLLLKAAHGE</sequence>
<dbReference type="EMBL" id="JAXAVW010000021">
    <property type="protein sequence ID" value="MDX8033501.1"/>
    <property type="molecule type" value="Genomic_DNA"/>
</dbReference>
<accession>A0ABU4T5R5</accession>
<keyword evidence="1" id="KW-1133">Transmembrane helix</keyword>
<protein>
    <submittedName>
        <fullName evidence="2">Uncharacterized protein</fullName>
    </submittedName>
</protein>
<comment type="caution">
    <text evidence="2">The sequence shown here is derived from an EMBL/GenBank/DDBJ whole genome shotgun (WGS) entry which is preliminary data.</text>
</comment>
<organism evidence="2 3">
    <name type="scientific">Lentzea miocenica</name>
    <dbReference type="NCBI Taxonomy" id="3095431"/>
    <lineage>
        <taxon>Bacteria</taxon>
        <taxon>Bacillati</taxon>
        <taxon>Actinomycetota</taxon>
        <taxon>Actinomycetes</taxon>
        <taxon>Pseudonocardiales</taxon>
        <taxon>Pseudonocardiaceae</taxon>
        <taxon>Lentzea</taxon>
    </lineage>
</organism>
<name>A0ABU4T5R5_9PSEU</name>
<dbReference type="Proteomes" id="UP001285521">
    <property type="component" value="Unassembled WGS sequence"/>
</dbReference>
<dbReference type="RefSeq" id="WP_319968532.1">
    <property type="nucleotide sequence ID" value="NZ_JAXAVW010000021.1"/>
</dbReference>
<keyword evidence="1" id="KW-0812">Transmembrane</keyword>
<gene>
    <name evidence="2" type="ORF">SK803_25055</name>
</gene>